<dbReference type="PANTHER" id="PTHR43102">
    <property type="entry name" value="SLR1143 PROTEIN"/>
    <property type="match status" value="1"/>
</dbReference>
<dbReference type="EMBL" id="QYBB01000045">
    <property type="protein sequence ID" value="RYC29634.1"/>
    <property type="molecule type" value="Genomic_DNA"/>
</dbReference>
<dbReference type="AlphaFoldDB" id="A0A4V1RU21"/>
<feature type="region of interest" description="Disordered" evidence="1">
    <location>
        <begin position="1"/>
        <end position="23"/>
    </location>
</feature>
<dbReference type="SUPFAM" id="SSF55781">
    <property type="entry name" value="GAF domain-like"/>
    <property type="match status" value="1"/>
</dbReference>
<name>A0A4V1RU21_9HYPH</name>
<protein>
    <submittedName>
        <fullName evidence="3">GAF domain-containing protein</fullName>
    </submittedName>
</protein>
<proteinExistence type="predicted"/>
<dbReference type="Gene3D" id="3.30.450.40">
    <property type="match status" value="1"/>
</dbReference>
<keyword evidence="4" id="KW-1185">Reference proteome</keyword>
<dbReference type="InterPro" id="IPR003018">
    <property type="entry name" value="GAF"/>
</dbReference>
<feature type="domain" description="GAF" evidence="2">
    <location>
        <begin position="28"/>
        <end position="110"/>
    </location>
</feature>
<organism evidence="3 4">
    <name type="scientific">Lichenibacterium minor</name>
    <dbReference type="NCBI Taxonomy" id="2316528"/>
    <lineage>
        <taxon>Bacteria</taxon>
        <taxon>Pseudomonadati</taxon>
        <taxon>Pseudomonadota</taxon>
        <taxon>Alphaproteobacteria</taxon>
        <taxon>Hyphomicrobiales</taxon>
        <taxon>Lichenihabitantaceae</taxon>
        <taxon>Lichenibacterium</taxon>
    </lineage>
</organism>
<gene>
    <name evidence="3" type="ORF">D3273_23045</name>
</gene>
<dbReference type="Proteomes" id="UP000290759">
    <property type="component" value="Unassembled WGS sequence"/>
</dbReference>
<dbReference type="InterPro" id="IPR029016">
    <property type="entry name" value="GAF-like_dom_sf"/>
</dbReference>
<dbReference type="PANTHER" id="PTHR43102:SF2">
    <property type="entry name" value="GAF DOMAIN-CONTAINING PROTEIN"/>
    <property type="match status" value="1"/>
</dbReference>
<evidence type="ECO:0000313" key="4">
    <source>
        <dbReference type="Proteomes" id="UP000290759"/>
    </source>
</evidence>
<reference evidence="3 4" key="2">
    <citation type="submission" date="2019-02" db="EMBL/GenBank/DDBJ databases">
        <title>'Lichenibacterium ramalinii' gen. nov. sp. nov., 'Lichenibacterium minor' gen. nov. sp. nov.</title>
        <authorList>
            <person name="Pankratov T."/>
        </authorList>
    </citation>
    <scope>NUCLEOTIDE SEQUENCE [LARGE SCALE GENOMIC DNA]</scope>
    <source>
        <strain evidence="3 4">RmlP026</strain>
    </source>
</reference>
<accession>A0A4V1RU21</accession>
<sequence length="132" mass="13769">MIGGTGPGWSRTGRSLSRSGDARANPRDEVLCAQIVLDEGAVVVPDAAADRRFADLLMVREGCRFYAGTPLQNSLSGANLGALCIVVDAPRPAFDKTQREMLAGLAHLVTEELARRMSATAGTGRSVGGKAA</sequence>
<comment type="caution">
    <text evidence="3">The sequence shown here is derived from an EMBL/GenBank/DDBJ whole genome shotgun (WGS) entry which is preliminary data.</text>
</comment>
<reference evidence="3 4" key="1">
    <citation type="submission" date="2018-12" db="EMBL/GenBank/DDBJ databases">
        <authorList>
            <person name="Grouzdev D.S."/>
            <person name="Krutkina M.S."/>
        </authorList>
    </citation>
    <scope>NUCLEOTIDE SEQUENCE [LARGE SCALE GENOMIC DNA]</scope>
    <source>
        <strain evidence="3 4">RmlP026</strain>
    </source>
</reference>
<evidence type="ECO:0000259" key="2">
    <source>
        <dbReference type="Pfam" id="PF01590"/>
    </source>
</evidence>
<dbReference type="OrthoDB" id="9811889at2"/>
<evidence type="ECO:0000256" key="1">
    <source>
        <dbReference type="SAM" id="MobiDB-lite"/>
    </source>
</evidence>
<dbReference type="Pfam" id="PF01590">
    <property type="entry name" value="GAF"/>
    <property type="match status" value="1"/>
</dbReference>
<evidence type="ECO:0000313" key="3">
    <source>
        <dbReference type="EMBL" id="RYC29634.1"/>
    </source>
</evidence>